<evidence type="ECO:0000313" key="1">
    <source>
        <dbReference type="EMBL" id="MFD2097841.1"/>
    </source>
</evidence>
<dbReference type="RefSeq" id="WP_345342163.1">
    <property type="nucleotide sequence ID" value="NZ_BAABLI010000033.1"/>
</dbReference>
<dbReference type="Proteomes" id="UP001597380">
    <property type="component" value="Unassembled WGS sequence"/>
</dbReference>
<dbReference type="EMBL" id="JBHUHT010000029">
    <property type="protein sequence ID" value="MFD2097841.1"/>
    <property type="molecule type" value="Genomic_DNA"/>
</dbReference>
<proteinExistence type="predicted"/>
<comment type="caution">
    <text evidence="1">The sequence shown here is derived from an EMBL/GenBank/DDBJ whole genome shotgun (WGS) entry which is preliminary data.</text>
</comment>
<keyword evidence="2" id="KW-1185">Reference proteome</keyword>
<gene>
    <name evidence="1" type="ORF">ACFSJ3_17780</name>
</gene>
<name>A0ABW4XTL3_9GAMM</name>
<sequence length="105" mass="11800">MRILTVAIAAVIVTACSDLSIANEGDVKAVRKMALNNSCLSEWYPELRDAYDDYLRSLVGPNPDADNLSVVYHAKRNEIDDNSPFGWHMHCNTVRERARQITGIH</sequence>
<evidence type="ECO:0008006" key="3">
    <source>
        <dbReference type="Google" id="ProtNLM"/>
    </source>
</evidence>
<evidence type="ECO:0000313" key="2">
    <source>
        <dbReference type="Proteomes" id="UP001597380"/>
    </source>
</evidence>
<reference evidence="2" key="1">
    <citation type="journal article" date="2019" name="Int. J. Syst. Evol. Microbiol.">
        <title>The Global Catalogue of Microorganisms (GCM) 10K type strain sequencing project: providing services to taxonomists for standard genome sequencing and annotation.</title>
        <authorList>
            <consortium name="The Broad Institute Genomics Platform"/>
            <consortium name="The Broad Institute Genome Sequencing Center for Infectious Disease"/>
            <person name="Wu L."/>
            <person name="Ma J."/>
        </authorList>
    </citation>
    <scope>NUCLEOTIDE SEQUENCE [LARGE SCALE GENOMIC DNA]</scope>
    <source>
        <strain evidence="2">CGMCC 1.10992</strain>
    </source>
</reference>
<accession>A0ABW4XTL3</accession>
<protein>
    <recommendedName>
        <fullName evidence="3">Lipoprotein</fullName>
    </recommendedName>
</protein>
<organism evidence="1 2">
    <name type="scientific">Corallincola platygyrae</name>
    <dbReference type="NCBI Taxonomy" id="1193278"/>
    <lineage>
        <taxon>Bacteria</taxon>
        <taxon>Pseudomonadati</taxon>
        <taxon>Pseudomonadota</taxon>
        <taxon>Gammaproteobacteria</taxon>
        <taxon>Alteromonadales</taxon>
        <taxon>Psychromonadaceae</taxon>
        <taxon>Corallincola</taxon>
    </lineage>
</organism>
<dbReference type="PROSITE" id="PS51257">
    <property type="entry name" value="PROKAR_LIPOPROTEIN"/>
    <property type="match status" value="1"/>
</dbReference>